<evidence type="ECO:0000313" key="2">
    <source>
        <dbReference type="EMBL" id="OAA32010.1"/>
    </source>
</evidence>
<feature type="region of interest" description="Disordered" evidence="1">
    <location>
        <begin position="80"/>
        <end position="114"/>
    </location>
</feature>
<feature type="region of interest" description="Disordered" evidence="1">
    <location>
        <begin position="1"/>
        <end position="32"/>
    </location>
</feature>
<organism evidence="2 3">
    <name type="scientific">Moelleriella libera RCEF 2490</name>
    <dbReference type="NCBI Taxonomy" id="1081109"/>
    <lineage>
        <taxon>Eukaryota</taxon>
        <taxon>Fungi</taxon>
        <taxon>Dikarya</taxon>
        <taxon>Ascomycota</taxon>
        <taxon>Pezizomycotina</taxon>
        <taxon>Sordariomycetes</taxon>
        <taxon>Hypocreomycetidae</taxon>
        <taxon>Hypocreales</taxon>
        <taxon>Clavicipitaceae</taxon>
        <taxon>Moelleriella</taxon>
    </lineage>
</organism>
<dbReference type="AlphaFoldDB" id="A0A166U3L4"/>
<comment type="caution">
    <text evidence="2">The sequence shown here is derived from an EMBL/GenBank/DDBJ whole genome shotgun (WGS) entry which is preliminary data.</text>
</comment>
<evidence type="ECO:0000256" key="1">
    <source>
        <dbReference type="SAM" id="MobiDB-lite"/>
    </source>
</evidence>
<proteinExistence type="predicted"/>
<accession>A0A166U3L4</accession>
<keyword evidence="3" id="KW-1185">Reference proteome</keyword>
<sequence length="168" mass="18499">MLASHEPKQNQRRPRGRAASHPAIPPSLSRQQQIVCLPDRQLGHGQEGEDRSMVYDYVTCCATRERSRLNRVWCAPCSGRQDKGPVSRRAVRSHQLGMKARGQRPEQANDKQTAPCGCSAMSARANGEEPAEAQGQPVCVLGVRPLGDGRAKVRWLRKRSPGGRGEDP</sequence>
<dbReference type="Proteomes" id="UP000078544">
    <property type="component" value="Unassembled WGS sequence"/>
</dbReference>
<protein>
    <submittedName>
        <fullName evidence="2">Uncharacterized protein</fullName>
    </submittedName>
</protein>
<gene>
    <name evidence="2" type="ORF">AAL_01342</name>
</gene>
<evidence type="ECO:0000313" key="3">
    <source>
        <dbReference type="Proteomes" id="UP000078544"/>
    </source>
</evidence>
<name>A0A166U3L4_9HYPO</name>
<reference evidence="2 3" key="1">
    <citation type="journal article" date="2016" name="Genome Biol. Evol.">
        <title>Divergent and convergent evolution of fungal pathogenicity.</title>
        <authorList>
            <person name="Shang Y."/>
            <person name="Xiao G."/>
            <person name="Zheng P."/>
            <person name="Cen K."/>
            <person name="Zhan S."/>
            <person name="Wang C."/>
        </authorList>
    </citation>
    <scope>NUCLEOTIDE SEQUENCE [LARGE SCALE GENOMIC DNA]</scope>
    <source>
        <strain evidence="2 3">RCEF 2490</strain>
    </source>
</reference>
<dbReference type="EMBL" id="AZGY01000002">
    <property type="protein sequence ID" value="OAA32010.1"/>
    <property type="molecule type" value="Genomic_DNA"/>
</dbReference>